<keyword evidence="2" id="KW-1185">Reference proteome</keyword>
<protein>
    <submittedName>
        <fullName evidence="1">Uncharacterized protein</fullName>
    </submittedName>
</protein>
<sequence length="122" mass="13277">MVSGHQMDRSACSLNVGYVPMTSSHIAYHPYSNAASMYYKQQSTAFSPVSPAHSSITSRSPPLTSHSNHITDQSAYWPEYSYMSSPAMSAAAQRFLSDHTGVAAYTMQAYAQQAALASSLHY</sequence>
<gene>
    <name evidence="1" type="ORF">DPMN_103431</name>
</gene>
<dbReference type="Proteomes" id="UP000828390">
    <property type="component" value="Unassembled WGS sequence"/>
</dbReference>
<name>A0A9D4HEB0_DREPO</name>
<proteinExistence type="predicted"/>
<organism evidence="1 2">
    <name type="scientific">Dreissena polymorpha</name>
    <name type="common">Zebra mussel</name>
    <name type="synonym">Mytilus polymorpha</name>
    <dbReference type="NCBI Taxonomy" id="45954"/>
    <lineage>
        <taxon>Eukaryota</taxon>
        <taxon>Metazoa</taxon>
        <taxon>Spiralia</taxon>
        <taxon>Lophotrochozoa</taxon>
        <taxon>Mollusca</taxon>
        <taxon>Bivalvia</taxon>
        <taxon>Autobranchia</taxon>
        <taxon>Heteroconchia</taxon>
        <taxon>Euheterodonta</taxon>
        <taxon>Imparidentia</taxon>
        <taxon>Neoheterodontei</taxon>
        <taxon>Myida</taxon>
        <taxon>Dreissenoidea</taxon>
        <taxon>Dreissenidae</taxon>
        <taxon>Dreissena</taxon>
    </lineage>
</organism>
<reference evidence="1" key="2">
    <citation type="submission" date="2020-11" db="EMBL/GenBank/DDBJ databases">
        <authorList>
            <person name="McCartney M.A."/>
            <person name="Auch B."/>
            <person name="Kono T."/>
            <person name="Mallez S."/>
            <person name="Becker A."/>
            <person name="Gohl D.M."/>
            <person name="Silverstein K.A.T."/>
            <person name="Koren S."/>
            <person name="Bechman K.B."/>
            <person name="Herman A."/>
            <person name="Abrahante J.E."/>
            <person name="Garbe J."/>
        </authorList>
    </citation>
    <scope>NUCLEOTIDE SEQUENCE</scope>
    <source>
        <strain evidence="1">Duluth1</strain>
        <tissue evidence="1">Whole animal</tissue>
    </source>
</reference>
<evidence type="ECO:0000313" key="2">
    <source>
        <dbReference type="Proteomes" id="UP000828390"/>
    </source>
</evidence>
<comment type="caution">
    <text evidence="1">The sequence shown here is derived from an EMBL/GenBank/DDBJ whole genome shotgun (WGS) entry which is preliminary data.</text>
</comment>
<dbReference type="AlphaFoldDB" id="A0A9D4HEB0"/>
<dbReference type="EMBL" id="JAIWYP010000004">
    <property type="protein sequence ID" value="KAH3830192.1"/>
    <property type="molecule type" value="Genomic_DNA"/>
</dbReference>
<reference evidence="1" key="1">
    <citation type="journal article" date="2019" name="bioRxiv">
        <title>The Genome of the Zebra Mussel, Dreissena polymorpha: A Resource for Invasive Species Research.</title>
        <authorList>
            <person name="McCartney M.A."/>
            <person name="Auch B."/>
            <person name="Kono T."/>
            <person name="Mallez S."/>
            <person name="Zhang Y."/>
            <person name="Obille A."/>
            <person name="Becker A."/>
            <person name="Abrahante J.E."/>
            <person name="Garbe J."/>
            <person name="Badalamenti J.P."/>
            <person name="Herman A."/>
            <person name="Mangelson H."/>
            <person name="Liachko I."/>
            <person name="Sullivan S."/>
            <person name="Sone E.D."/>
            <person name="Koren S."/>
            <person name="Silverstein K.A.T."/>
            <person name="Beckman K.B."/>
            <person name="Gohl D.M."/>
        </authorList>
    </citation>
    <scope>NUCLEOTIDE SEQUENCE</scope>
    <source>
        <strain evidence="1">Duluth1</strain>
        <tissue evidence="1">Whole animal</tissue>
    </source>
</reference>
<accession>A0A9D4HEB0</accession>
<evidence type="ECO:0000313" key="1">
    <source>
        <dbReference type="EMBL" id="KAH3830192.1"/>
    </source>
</evidence>